<feature type="region of interest" description="Disordered" evidence="1">
    <location>
        <begin position="17"/>
        <end position="41"/>
    </location>
</feature>
<dbReference type="EMBL" id="QGKW02001940">
    <property type="protein sequence ID" value="KAF2557400.1"/>
    <property type="molecule type" value="Genomic_DNA"/>
</dbReference>
<organism evidence="2 3">
    <name type="scientific">Brassica cretica</name>
    <name type="common">Mustard</name>
    <dbReference type="NCBI Taxonomy" id="69181"/>
    <lineage>
        <taxon>Eukaryota</taxon>
        <taxon>Viridiplantae</taxon>
        <taxon>Streptophyta</taxon>
        <taxon>Embryophyta</taxon>
        <taxon>Tracheophyta</taxon>
        <taxon>Spermatophyta</taxon>
        <taxon>Magnoliopsida</taxon>
        <taxon>eudicotyledons</taxon>
        <taxon>Gunneridae</taxon>
        <taxon>Pentapetalae</taxon>
        <taxon>rosids</taxon>
        <taxon>malvids</taxon>
        <taxon>Brassicales</taxon>
        <taxon>Brassicaceae</taxon>
        <taxon>Brassiceae</taxon>
        <taxon>Brassica</taxon>
    </lineage>
</organism>
<evidence type="ECO:0000313" key="2">
    <source>
        <dbReference type="EMBL" id="KAF2557400.1"/>
    </source>
</evidence>
<gene>
    <name evidence="2" type="ORF">F2Q68_00015222</name>
</gene>
<name>A0A8S9HJS4_BRACR</name>
<proteinExistence type="predicted"/>
<evidence type="ECO:0000256" key="1">
    <source>
        <dbReference type="SAM" id="MobiDB-lite"/>
    </source>
</evidence>
<feature type="compositionally biased region" description="Basic and acidic residues" evidence="1">
    <location>
        <begin position="17"/>
        <end position="27"/>
    </location>
</feature>
<evidence type="ECO:0000313" key="3">
    <source>
        <dbReference type="Proteomes" id="UP000712281"/>
    </source>
</evidence>
<reference evidence="2" key="1">
    <citation type="submission" date="2019-12" db="EMBL/GenBank/DDBJ databases">
        <title>Genome sequencing and annotation of Brassica cretica.</title>
        <authorList>
            <person name="Studholme D.J."/>
            <person name="Sarris P.F."/>
        </authorList>
    </citation>
    <scope>NUCLEOTIDE SEQUENCE</scope>
    <source>
        <strain evidence="2">PFS-001/15</strain>
        <tissue evidence="2">Leaf</tissue>
    </source>
</reference>
<sequence length="54" mass="6312">MELIQYTKKRFEVERKVKERSREDKLDSSGGDSGEDGSEMVMEVVMSNGGWKRW</sequence>
<protein>
    <submittedName>
        <fullName evidence="2">Uncharacterized protein</fullName>
    </submittedName>
</protein>
<comment type="caution">
    <text evidence="2">The sequence shown here is derived from an EMBL/GenBank/DDBJ whole genome shotgun (WGS) entry which is preliminary data.</text>
</comment>
<dbReference type="AlphaFoldDB" id="A0A8S9HJS4"/>
<dbReference type="Proteomes" id="UP000712281">
    <property type="component" value="Unassembled WGS sequence"/>
</dbReference>
<accession>A0A8S9HJS4</accession>